<feature type="compositionally biased region" description="Low complexity" evidence="11">
    <location>
        <begin position="8"/>
        <end position="18"/>
    </location>
</feature>
<feature type="region of interest" description="Disordered" evidence="11">
    <location>
        <begin position="1"/>
        <end position="57"/>
    </location>
</feature>
<dbReference type="InterPro" id="IPR036078">
    <property type="entry name" value="Spo11/TopoVI_A_sf"/>
</dbReference>
<dbReference type="GO" id="GO:0000228">
    <property type="term" value="C:nuclear chromosome"/>
    <property type="evidence" value="ECO:0007669"/>
    <property type="project" value="TreeGrafter"/>
</dbReference>
<dbReference type="PROSITE" id="PS52041">
    <property type="entry name" value="TOPO_IIB"/>
    <property type="match status" value="1"/>
</dbReference>
<dbReference type="CDD" id="cd00223">
    <property type="entry name" value="TOPRIM_TopoIIB_SPO"/>
    <property type="match status" value="1"/>
</dbReference>
<dbReference type="InterPro" id="IPR013049">
    <property type="entry name" value="Spo11/TopoVI_A_N"/>
</dbReference>
<keyword evidence="9 10" id="KW-0413">Isomerase</keyword>
<evidence type="ECO:0000256" key="1">
    <source>
        <dbReference type="ARBA" id="ARBA00000185"/>
    </source>
</evidence>
<dbReference type="InterPro" id="IPR002815">
    <property type="entry name" value="Spo11/TopoVI_A"/>
</dbReference>
<evidence type="ECO:0000256" key="6">
    <source>
        <dbReference type="ARBA" id="ARBA00022842"/>
    </source>
</evidence>
<dbReference type="GO" id="GO:0042138">
    <property type="term" value="P:meiotic DNA double-strand break formation"/>
    <property type="evidence" value="ECO:0007669"/>
    <property type="project" value="TreeGrafter"/>
</dbReference>
<organism evidence="14 15">
    <name type="scientific">Truncatella angustata</name>
    <dbReference type="NCBI Taxonomy" id="152316"/>
    <lineage>
        <taxon>Eukaryota</taxon>
        <taxon>Fungi</taxon>
        <taxon>Dikarya</taxon>
        <taxon>Ascomycota</taxon>
        <taxon>Pezizomycotina</taxon>
        <taxon>Sordariomycetes</taxon>
        <taxon>Xylariomycetidae</taxon>
        <taxon>Amphisphaeriales</taxon>
        <taxon>Sporocadaceae</taxon>
        <taxon>Truncatella</taxon>
    </lineage>
</organism>
<dbReference type="RefSeq" id="XP_045956819.1">
    <property type="nucleotide sequence ID" value="XM_046109195.1"/>
</dbReference>
<dbReference type="PANTHER" id="PTHR10848:SF0">
    <property type="entry name" value="MEIOTIC RECOMBINATION PROTEIN SPO11"/>
    <property type="match status" value="1"/>
</dbReference>
<dbReference type="InterPro" id="IPR034136">
    <property type="entry name" value="TOPRIM_Topo6A/Spo11"/>
</dbReference>
<comment type="cofactor">
    <cofactor evidence="2">
        <name>Mg(2+)</name>
        <dbReference type="ChEBI" id="CHEBI:18420"/>
    </cofactor>
</comment>
<comment type="similarity">
    <text evidence="3 10">Belongs to the TOP6A family.</text>
</comment>
<evidence type="ECO:0000256" key="5">
    <source>
        <dbReference type="ARBA" id="ARBA00022723"/>
    </source>
</evidence>
<dbReference type="GO" id="GO:0005524">
    <property type="term" value="F:ATP binding"/>
    <property type="evidence" value="ECO:0007669"/>
    <property type="project" value="InterPro"/>
</dbReference>
<evidence type="ECO:0000313" key="14">
    <source>
        <dbReference type="EMBL" id="KAH6652542.1"/>
    </source>
</evidence>
<dbReference type="GO" id="GO:0000706">
    <property type="term" value="P:meiotic DNA double-strand break processing"/>
    <property type="evidence" value="ECO:0007669"/>
    <property type="project" value="TreeGrafter"/>
</dbReference>
<name>A0A9P8UHZ9_9PEZI</name>
<protein>
    <recommendedName>
        <fullName evidence="4">DNA topoisomerase (ATP-hydrolyzing)</fullName>
        <ecNumber evidence="4">5.6.2.2</ecNumber>
    </recommendedName>
</protein>
<dbReference type="AlphaFoldDB" id="A0A9P8UHZ9"/>
<feature type="active site" description="O-(5'-phospho-DNA)-tyrosine intermediate" evidence="10">
    <location>
        <position position="158"/>
    </location>
</feature>
<evidence type="ECO:0000256" key="8">
    <source>
        <dbReference type="ARBA" id="ARBA00023125"/>
    </source>
</evidence>
<evidence type="ECO:0000313" key="15">
    <source>
        <dbReference type="Proteomes" id="UP000758603"/>
    </source>
</evidence>
<dbReference type="InterPro" id="IPR036388">
    <property type="entry name" value="WH-like_DNA-bd_sf"/>
</dbReference>
<dbReference type="Gene3D" id="3.40.1360.10">
    <property type="match status" value="1"/>
</dbReference>
<dbReference type="PANTHER" id="PTHR10848">
    <property type="entry name" value="MEIOTIC RECOMBINATION PROTEIN SPO11"/>
    <property type="match status" value="1"/>
</dbReference>
<dbReference type="Proteomes" id="UP000758603">
    <property type="component" value="Unassembled WGS sequence"/>
</dbReference>
<evidence type="ECO:0000256" key="4">
    <source>
        <dbReference type="ARBA" id="ARBA00012895"/>
    </source>
</evidence>
<feature type="domain" description="Topoisomerase 6 subunit A/Spo11 TOPRIM" evidence="13">
    <location>
        <begin position="230"/>
        <end position="332"/>
    </location>
</feature>
<evidence type="ECO:0000259" key="12">
    <source>
        <dbReference type="Pfam" id="PF04406"/>
    </source>
</evidence>
<dbReference type="SUPFAM" id="SSF56726">
    <property type="entry name" value="DNA topoisomerase IV, alpha subunit"/>
    <property type="match status" value="1"/>
</dbReference>
<comment type="catalytic activity">
    <reaction evidence="1 10">
        <text>ATP-dependent breakage, passage and rejoining of double-stranded DNA.</text>
        <dbReference type="EC" id="5.6.2.2"/>
    </reaction>
</comment>
<evidence type="ECO:0000256" key="3">
    <source>
        <dbReference type="ARBA" id="ARBA00006559"/>
    </source>
</evidence>
<comment type="caution">
    <text evidence="14">The sequence shown here is derived from an EMBL/GenBank/DDBJ whole genome shotgun (WGS) entry which is preliminary data.</text>
</comment>
<proteinExistence type="inferred from homology"/>
<evidence type="ECO:0000256" key="10">
    <source>
        <dbReference type="PROSITE-ProRule" id="PRU01385"/>
    </source>
</evidence>
<dbReference type="GO" id="GO:0007131">
    <property type="term" value="P:reciprocal meiotic recombination"/>
    <property type="evidence" value="ECO:0007669"/>
    <property type="project" value="TreeGrafter"/>
</dbReference>
<accession>A0A9P8UHZ9</accession>
<dbReference type="EC" id="5.6.2.2" evidence="4"/>
<sequence length="466" mass="51577">MDQEFFTSSSGMASSSSALVRHQPSSSIPAFCSSYEESAPQRSPRQEPENVSQGPAAPIITRIENTLESVVDALKDNRRLAIPMRSRRTGNEIEVLFPTASSSGARRFAALLQVLYHCHEALVHGTVITKRSVYACALVSVYQQGFNVIDQDHRHIYYQHPDLFGTQSYVNQLVDDVAFTFGVSRDALNIVAASKGLVAGGPFDVPGHHGVSVPHTSTLEGIDIREIQWILIIEKEATFRSLAAARYFETSAAGPGLLVTAKGYPDLATRQFLHFIHHQHHCASVHALVDFDPDGISIMRTYKRGSRSLQHEENVTIPSLVWMGVKVCDIAYHIDCEQSLSQPPLPSIMEKASIPRGREASSQLNPQYDRDMPASGLIHTVVPRLTTTDYKTSALSMNDRYKAVNLLATLNNEEDLGAEELDLICELQLMLMLNVKFEIQAIGEEGRMIKWLDERLAPASNLAILV</sequence>
<dbReference type="GeneID" id="70138086"/>
<feature type="domain" description="Spo11/DNA topoisomerase VI subunit A N-terminal" evidence="12">
    <location>
        <begin position="154"/>
        <end position="190"/>
    </location>
</feature>
<evidence type="ECO:0000259" key="13">
    <source>
        <dbReference type="Pfam" id="PF21180"/>
    </source>
</evidence>
<evidence type="ECO:0000256" key="11">
    <source>
        <dbReference type="SAM" id="MobiDB-lite"/>
    </source>
</evidence>
<dbReference type="GO" id="GO:0003677">
    <property type="term" value="F:DNA binding"/>
    <property type="evidence" value="ECO:0007669"/>
    <property type="project" value="UniProtKB-UniRule"/>
</dbReference>
<dbReference type="GO" id="GO:0003918">
    <property type="term" value="F:DNA topoisomerase type II (double strand cut, ATP-hydrolyzing) activity"/>
    <property type="evidence" value="ECO:0007669"/>
    <property type="project" value="UniProtKB-UniRule"/>
</dbReference>
<gene>
    <name evidence="14" type="ORF">BKA67DRAFT_691912</name>
</gene>
<dbReference type="Gene3D" id="1.10.10.10">
    <property type="entry name" value="Winged helix-like DNA-binding domain superfamily/Winged helix DNA-binding domain"/>
    <property type="match status" value="1"/>
</dbReference>
<dbReference type="GO" id="GO:0046872">
    <property type="term" value="F:metal ion binding"/>
    <property type="evidence" value="ECO:0007669"/>
    <property type="project" value="UniProtKB-KW"/>
</dbReference>
<keyword evidence="15" id="KW-1185">Reference proteome</keyword>
<evidence type="ECO:0000256" key="7">
    <source>
        <dbReference type="ARBA" id="ARBA00023029"/>
    </source>
</evidence>
<keyword evidence="6" id="KW-0460">Magnesium</keyword>
<dbReference type="OrthoDB" id="5377392at2759"/>
<dbReference type="EMBL" id="JAGPXC010000005">
    <property type="protein sequence ID" value="KAH6652542.1"/>
    <property type="molecule type" value="Genomic_DNA"/>
</dbReference>
<keyword evidence="5" id="KW-0479">Metal-binding</keyword>
<dbReference type="PRINTS" id="PR01550">
    <property type="entry name" value="TOP6AFAMILY"/>
</dbReference>
<keyword evidence="7 10" id="KW-0799">Topoisomerase</keyword>
<evidence type="ECO:0000256" key="2">
    <source>
        <dbReference type="ARBA" id="ARBA00001946"/>
    </source>
</evidence>
<dbReference type="Pfam" id="PF21180">
    <property type="entry name" value="TOP6A-Spo11_Toprim"/>
    <property type="match status" value="1"/>
</dbReference>
<evidence type="ECO:0000256" key="9">
    <source>
        <dbReference type="ARBA" id="ARBA00023235"/>
    </source>
</evidence>
<keyword evidence="8 10" id="KW-0238">DNA-binding</keyword>
<dbReference type="Pfam" id="PF04406">
    <property type="entry name" value="TP6A_N"/>
    <property type="match status" value="1"/>
</dbReference>
<reference evidence="14" key="1">
    <citation type="journal article" date="2021" name="Nat. Commun.">
        <title>Genetic determinants of endophytism in the Arabidopsis root mycobiome.</title>
        <authorList>
            <person name="Mesny F."/>
            <person name="Miyauchi S."/>
            <person name="Thiergart T."/>
            <person name="Pickel B."/>
            <person name="Atanasova L."/>
            <person name="Karlsson M."/>
            <person name="Huettel B."/>
            <person name="Barry K.W."/>
            <person name="Haridas S."/>
            <person name="Chen C."/>
            <person name="Bauer D."/>
            <person name="Andreopoulos W."/>
            <person name="Pangilinan J."/>
            <person name="LaButti K."/>
            <person name="Riley R."/>
            <person name="Lipzen A."/>
            <person name="Clum A."/>
            <person name="Drula E."/>
            <person name="Henrissat B."/>
            <person name="Kohler A."/>
            <person name="Grigoriev I.V."/>
            <person name="Martin F.M."/>
            <person name="Hacquard S."/>
        </authorList>
    </citation>
    <scope>NUCLEOTIDE SEQUENCE</scope>
    <source>
        <strain evidence="14">MPI-SDFR-AT-0073</strain>
    </source>
</reference>